<evidence type="ECO:0000313" key="17">
    <source>
        <dbReference type="EMBL" id="KYM99100.1"/>
    </source>
</evidence>
<dbReference type="InterPro" id="IPR036735">
    <property type="entry name" value="NGN_dom_sf"/>
</dbReference>
<dbReference type="InterPro" id="IPR057934">
    <property type="entry name" value="KOW_Spt5_7"/>
</dbReference>
<feature type="domain" description="KOW" evidence="15">
    <location>
        <begin position="571"/>
        <end position="598"/>
    </location>
</feature>
<feature type="compositionally biased region" description="Acidic residues" evidence="13">
    <location>
        <begin position="1077"/>
        <end position="1106"/>
    </location>
</feature>
<evidence type="ECO:0000256" key="13">
    <source>
        <dbReference type="SAM" id="MobiDB-lite"/>
    </source>
</evidence>
<dbReference type="InterPro" id="IPR005824">
    <property type="entry name" value="KOW"/>
</dbReference>
<dbReference type="SMART" id="SM01104">
    <property type="entry name" value="CTD"/>
    <property type="match status" value="2"/>
</dbReference>
<dbReference type="Pfam" id="PF23291">
    <property type="entry name" value="KOW4_SPT5"/>
    <property type="match status" value="2"/>
</dbReference>
<feature type="domain" description="Spt5 C-terminal" evidence="16">
    <location>
        <begin position="1826"/>
        <end position="1949"/>
    </location>
</feature>
<feature type="domain" description="NusG-like N-terminal" evidence="14">
    <location>
        <begin position="1220"/>
        <end position="1311"/>
    </location>
</feature>
<dbReference type="Gene3D" id="2.30.30.30">
    <property type="match status" value="6"/>
</dbReference>
<evidence type="ECO:0000259" key="14">
    <source>
        <dbReference type="SMART" id="SM00738"/>
    </source>
</evidence>
<keyword evidence="6" id="KW-0597">Phosphoprotein</keyword>
<dbReference type="STRING" id="456900.A0A195CEG6"/>
<evidence type="ECO:0000313" key="18">
    <source>
        <dbReference type="Proteomes" id="UP000078542"/>
    </source>
</evidence>
<dbReference type="InterPro" id="IPR022581">
    <property type="entry name" value="Spt5_N"/>
</dbReference>
<dbReference type="InterPro" id="IPR041980">
    <property type="entry name" value="KOW_Spt5_6_metazoa"/>
</dbReference>
<dbReference type="FunFam" id="2.30.30.30:FF:000016">
    <property type="entry name" value="Transcription elongation factor SPT5"/>
    <property type="match status" value="2"/>
</dbReference>
<dbReference type="InterPro" id="IPR041977">
    <property type="entry name" value="KOW_Spt5_4"/>
</dbReference>
<dbReference type="PANTHER" id="PTHR11125">
    <property type="entry name" value="SUPPRESSOR OF TY 5"/>
    <property type="match status" value="1"/>
</dbReference>
<feature type="compositionally biased region" description="Low complexity" evidence="13">
    <location>
        <begin position="1913"/>
        <end position="1969"/>
    </location>
</feature>
<dbReference type="PANTHER" id="PTHR11125:SF7">
    <property type="entry name" value="TRANSCRIPTION ELONGATION FACTOR SPT5"/>
    <property type="match status" value="1"/>
</dbReference>
<feature type="domain" description="KOW" evidence="15">
    <location>
        <begin position="448"/>
        <end position="476"/>
    </location>
</feature>
<keyword evidence="17" id="KW-0251">Elongation factor</keyword>
<feature type="domain" description="KOW" evidence="15">
    <location>
        <begin position="396"/>
        <end position="423"/>
    </location>
</feature>
<dbReference type="InterPro" id="IPR039385">
    <property type="entry name" value="NGN_Euk"/>
</dbReference>
<name>A0A195CEG6_9HYME</name>
<dbReference type="InterPro" id="IPR041976">
    <property type="entry name" value="KOW_Spt5_3"/>
</dbReference>
<dbReference type="InterPro" id="IPR014722">
    <property type="entry name" value="Rib_uL2_dom2"/>
</dbReference>
<dbReference type="Pfam" id="PF23284">
    <property type="entry name" value="KOW2_Spt5"/>
    <property type="match status" value="2"/>
</dbReference>
<dbReference type="Pfam" id="PF23288">
    <property type="entry name" value="KOW6_SPT5"/>
    <property type="match status" value="2"/>
</dbReference>
<feature type="domain" description="Spt5 C-terminal" evidence="16">
    <location>
        <begin position="743"/>
        <end position="890"/>
    </location>
</feature>
<evidence type="ECO:0000256" key="11">
    <source>
        <dbReference type="ARBA" id="ARBA00023242"/>
    </source>
</evidence>
<dbReference type="Pfam" id="PF23290">
    <property type="entry name" value="KOW5_SPT5"/>
    <property type="match status" value="2"/>
</dbReference>
<evidence type="ECO:0000256" key="7">
    <source>
        <dbReference type="ARBA" id="ARBA00022737"/>
    </source>
</evidence>
<feature type="compositionally biased region" description="Polar residues" evidence="13">
    <location>
        <begin position="740"/>
        <end position="760"/>
    </location>
</feature>
<evidence type="ECO:0000256" key="5">
    <source>
        <dbReference type="ARBA" id="ARBA00022491"/>
    </source>
</evidence>
<keyword evidence="11" id="KW-0539">Nucleus</keyword>
<reference evidence="17 18" key="1">
    <citation type="submission" date="2016-03" db="EMBL/GenBank/DDBJ databases">
        <title>Cyphomyrmex costatus WGS genome.</title>
        <authorList>
            <person name="Nygaard S."/>
            <person name="Hu H."/>
            <person name="Boomsma J."/>
            <person name="Zhang G."/>
        </authorList>
    </citation>
    <scope>NUCLEOTIDE SEQUENCE [LARGE SCALE GENOMIC DNA]</scope>
    <source>
        <strain evidence="17">MS0001</strain>
        <tissue evidence="17">Whole body</tissue>
    </source>
</reference>
<feature type="domain" description="KOW" evidence="15">
    <location>
        <begin position="242"/>
        <end position="269"/>
    </location>
</feature>
<dbReference type="InterPro" id="IPR041978">
    <property type="entry name" value="KOW_Spt5_5"/>
</dbReference>
<feature type="region of interest" description="Disordered" evidence="13">
    <location>
        <begin position="1362"/>
        <end position="1389"/>
    </location>
</feature>
<dbReference type="Pfam" id="PF11942">
    <property type="entry name" value="Spt5_N"/>
    <property type="match status" value="2"/>
</dbReference>
<feature type="domain" description="NusG-like N-terminal" evidence="14">
    <location>
        <begin position="146"/>
        <end position="237"/>
    </location>
</feature>
<dbReference type="GO" id="GO:0032784">
    <property type="term" value="P:regulation of DNA-templated transcription elongation"/>
    <property type="evidence" value="ECO:0007669"/>
    <property type="project" value="InterPro"/>
</dbReference>
<evidence type="ECO:0000256" key="3">
    <source>
        <dbReference type="ARBA" id="ARBA00020181"/>
    </source>
</evidence>
<comment type="subcellular location">
    <subcellularLocation>
        <location evidence="1">Nucleus</location>
    </subcellularLocation>
</comment>
<keyword evidence="10" id="KW-0804">Transcription</keyword>
<evidence type="ECO:0000256" key="10">
    <source>
        <dbReference type="ARBA" id="ARBA00023163"/>
    </source>
</evidence>
<dbReference type="CDD" id="cd06084">
    <property type="entry name" value="KOW_Spt5_4"/>
    <property type="match status" value="2"/>
</dbReference>
<dbReference type="InterPro" id="IPR041973">
    <property type="entry name" value="KOW_Spt5_1"/>
</dbReference>
<dbReference type="Pfam" id="PF12815">
    <property type="entry name" value="CTD"/>
    <property type="match status" value="2"/>
</dbReference>
<sequence length="2108" mass="234415">MIPAEDSDNISENKEEREVEQEEEDDDEDEEEDDDKRRKKKKKSRIASFIIDEAEVDDDVEDDDEWEEGAQEFGIIENEVDELGPTAREIERRRRNINLWDSDEDEIEEYLREKYSKSTAGYRFGDGDKKMSEEIIQQTLLPGVKDPNLWMVKCRIGEEKATALLLMRKFITYQNSNEPLQIKSVVASEGVKGYIYIEAYKQSHVKAAIKNIGSLRFGTWKQQMVPIKEMTDVLRIVKEHTYLKPKQWVRLKRGIYKDDLAQIDYIDLAQNHVHLKLLPRIDYNKFRGALRTVQNESNVSKCKKSRQPAKPFNPEAIRAVGGEVAKNGDFHIFEGNKYNHKGFLYKDFSINNICAEGIKPTLSELEKFEEALQDIEIDSNETPEFGTSGKKDQFYSFSTGDKVEVCKGELINLRGKIISLDGNTIMVMPKHEELKEVLEFQASELRKYFVQGDHVKVNIARRYEGDTGIIVRAEQNRIVLFSDLSMHELEVFPRDLQLCSDVATGVDSLGKFQWGDLVQLDAQTVGVIVRLERENFHVLSIHGKVVEARPQGLTKLRESRNAIALDSQQNIIQNKDIVKVIDGMHAGRGGEIKHLYRSFAFLHSRIFIDNGGIFVCKTRHLQLSGGNKTISTNSMSPLLVGFMSPKMTSPMHPSGGSFERSSEDRRGKGSGVGGVRRDRELIGVIVKITSGPYKGNVGFVKDATQTTARVELHSTCHTISVDRSHIASVGVLTRDGSFSSYNRTPNEIGGQTPTYENGSRTPHYGSLTPSQDGSRTPGQSGIWDPTIGNTPARMNEFDEYNIEENSLLNYPLKYPSTEEPFIPQTPNIIYGSEQSFDSCSSSTMENSSTVYSNPENYVATPSTTNTGYVNNTLTMLNNYTPNSPYNPLTPHSEMDADNDSDWHTTDIEVRIRDTHNDSALVGQQGVIQQISGNMCSVYLPTEDRVVSIVCKQLEPVKPSSGDRVKVIQGEDREVVGTLLSIDNQEGVVKLINTDEIKFFQFRLLAMQEASEEDLGAFLAAGVFREARDPGVRLYLDHVLAHHLDIILLYYNKVYFTHSSEDGDAKIDEAEEVRSGDEEIVEMEEEPEGEDLDDSSEYDEEEEEEDDDRPRKKKKKDRFGGFIIDEAEVDDEVEDDDEWEEGAQEIGIVGNEVDELGPTAREIEGRRRGTNLWDSQKEDEIEEYLRKKYADESIAARRFGDGGEEMSDEITQQTLLPGVKDPNLWMVKCRIGEEKATVLLLMRKFITYQFSNEPLQIKSVVAPEGVKGYIYIEAYKQPHVKAAIENVGNLRMGVWKQQMVPIKEMTDVLRVVKEQTGLKAKQWVRLKRGIYKDDIAQVDYVDLAQNQVHLKLLPRIDYTRPRGALRTAQSESEALKRKKKRRPPAKPFDPEAIRAIGGEVTSDGDFLIFEGNRYSRKGFLYKNFTTSAIIAEGIKPTLSELERFEEAPEGVEIDLSGTPGTGTSGKEDQSVAHSFSNGDNVEVCEGELINLQGKIVSIDGNMIMVMPKHEELKEALEFQASELRKYFTQGDHVKVVAGRYEGDTGLIVRVEQNRVVLFSDLSMHELEVLPRDLQLCSDMATGVDSLGQFQWGDLVQLDAQTVGVIVRLERENFHVLSMHGKVVEARPQGLTKRRENRNAVALDSQQNTIQKKDIVKVVDGPHAGRGGEIKHLYRSFAFLHSRMFVDNGGIFVCKTRHLQLSGGNKTTSINSMSPVAGFMSPRIASPMHPSGGSFGRGGGGGRGRGRGGGSGARRDRELIGTTIKITGGPYKGNVGIVKDATETTARVELHSTCQTISVDRSHIANVGVPSKDGGFSSYNRTPAYGAGGQTPMYARDGSKTPMHGSQTPMYENGSRTPHYGSMTPSHDGSRTPGQSGAWDPTVTNTPARTNDFDGYSIEEGGSPGYGPGYPPTGGPFTPQTPGTMYGSEQSFSSYQPSPSPAGSATASPSPAGYVATPSPSGTGYTTSPHGIPGSPYNPQTPGSGIDAGVGSGIIGSSEWHTTDIEVRIRDSHDDPALAGQQAVIRGISGGMCTVYLPTEDRVVNLVCEQLEPVVPSRGDRVKVILGEDREAVGTLLSIDNQEGVVKLNTDEIKFLQLRFLCKMKDTKQG</sequence>
<evidence type="ECO:0000256" key="12">
    <source>
        <dbReference type="ARBA" id="ARBA00029645"/>
    </source>
</evidence>
<feature type="compositionally biased region" description="Polar residues" evidence="13">
    <location>
        <begin position="1861"/>
        <end position="1873"/>
    </location>
</feature>
<dbReference type="EMBL" id="KQ977876">
    <property type="protein sequence ID" value="KYM99100.1"/>
    <property type="molecule type" value="Genomic_DNA"/>
</dbReference>
<dbReference type="InterPro" id="IPR039659">
    <property type="entry name" value="SPT5"/>
</dbReference>
<dbReference type="CDD" id="cd06081">
    <property type="entry name" value="KOW_Spt5_1"/>
    <property type="match status" value="2"/>
</dbReference>
<evidence type="ECO:0000256" key="8">
    <source>
        <dbReference type="ARBA" id="ARBA00023015"/>
    </source>
</evidence>
<proteinExistence type="inferred from homology"/>
<feature type="compositionally biased region" description="Acidic residues" evidence="13">
    <location>
        <begin position="18"/>
        <end position="34"/>
    </location>
</feature>
<feature type="domain" description="KOW" evidence="15">
    <location>
        <begin position="2053"/>
        <end position="2080"/>
    </location>
</feature>
<dbReference type="CDD" id="cd09888">
    <property type="entry name" value="NGN_Euk"/>
    <property type="match status" value="2"/>
</dbReference>
<dbReference type="SUPFAM" id="SSF50104">
    <property type="entry name" value="Translation proteins SH3-like domain"/>
    <property type="match status" value="2"/>
</dbReference>
<dbReference type="InterPro" id="IPR008991">
    <property type="entry name" value="Translation_prot_SH3-like_sf"/>
</dbReference>
<dbReference type="SMART" id="SM00738">
    <property type="entry name" value="NGN"/>
    <property type="match status" value="2"/>
</dbReference>
<keyword evidence="8" id="KW-0805">Transcription regulation</keyword>
<accession>A0A195CEG6</accession>
<feature type="domain" description="KOW" evidence="15">
    <location>
        <begin position="957"/>
        <end position="984"/>
    </location>
</feature>
<feature type="compositionally biased region" description="Gly residues" evidence="13">
    <location>
        <begin position="1731"/>
        <end position="1750"/>
    </location>
</feature>
<evidence type="ECO:0000256" key="4">
    <source>
        <dbReference type="ARBA" id="ARBA00021370"/>
    </source>
</evidence>
<keyword evidence="5" id="KW-0678">Repressor</keyword>
<feature type="region of interest" description="Disordered" evidence="13">
    <location>
        <begin position="1065"/>
        <end position="1113"/>
    </location>
</feature>
<dbReference type="InterPro" id="IPR057936">
    <property type="entry name" value="KOWx_Spt5"/>
</dbReference>
<comment type="similarity">
    <text evidence="2">Belongs to the SPT5 family.</text>
</comment>
<dbReference type="Pfam" id="PF23037">
    <property type="entry name" value="KOWx_SPT5"/>
    <property type="match status" value="2"/>
</dbReference>
<gene>
    <name evidence="17" type="ORF">ALC62_10214</name>
</gene>
<dbReference type="Gene3D" id="3.30.70.940">
    <property type="entry name" value="NusG, N-terminal domain"/>
    <property type="match status" value="2"/>
</dbReference>
<keyword evidence="9" id="KW-0010">Activator</keyword>
<feature type="domain" description="KOW" evidence="15">
    <location>
        <begin position="1647"/>
        <end position="1674"/>
    </location>
</feature>
<dbReference type="GO" id="GO:0006357">
    <property type="term" value="P:regulation of transcription by RNA polymerase II"/>
    <property type="evidence" value="ECO:0007669"/>
    <property type="project" value="InterPro"/>
</dbReference>
<organism evidence="17 18">
    <name type="scientific">Cyphomyrmex costatus</name>
    <dbReference type="NCBI Taxonomy" id="456900"/>
    <lineage>
        <taxon>Eukaryota</taxon>
        <taxon>Metazoa</taxon>
        <taxon>Ecdysozoa</taxon>
        <taxon>Arthropoda</taxon>
        <taxon>Hexapoda</taxon>
        <taxon>Insecta</taxon>
        <taxon>Pterygota</taxon>
        <taxon>Neoptera</taxon>
        <taxon>Endopterygota</taxon>
        <taxon>Hymenoptera</taxon>
        <taxon>Apocrita</taxon>
        <taxon>Aculeata</taxon>
        <taxon>Formicoidea</taxon>
        <taxon>Formicidae</taxon>
        <taxon>Myrmicinae</taxon>
        <taxon>Cyphomyrmex</taxon>
    </lineage>
</organism>
<feature type="domain" description="KOW" evidence="15">
    <location>
        <begin position="679"/>
        <end position="706"/>
    </location>
</feature>
<feature type="region of interest" description="Disordered" evidence="13">
    <location>
        <begin position="1"/>
        <end position="44"/>
    </location>
</feature>
<protein>
    <recommendedName>
        <fullName evidence="3">Transcription elongation factor SPT5</fullName>
    </recommendedName>
    <alternativeName>
        <fullName evidence="12">DRB sensitivity-inducing factor large subunit</fullName>
    </alternativeName>
    <alternativeName>
        <fullName evidence="4">Transcription elongation factor spt5</fullName>
    </alternativeName>
</protein>
<dbReference type="FunFam" id="2.30.30.30:FF:000013">
    <property type="entry name" value="Transcription elongation factor SPT5"/>
    <property type="match status" value="2"/>
</dbReference>
<feature type="region of interest" description="Disordered" evidence="13">
    <location>
        <begin position="1824"/>
        <end position="1993"/>
    </location>
</feature>
<dbReference type="InterPro" id="IPR006645">
    <property type="entry name" value="NGN-like_dom"/>
</dbReference>
<feature type="compositionally biased region" description="Basic and acidic residues" evidence="13">
    <location>
        <begin position="1065"/>
        <end position="1076"/>
    </location>
</feature>
<dbReference type="SMART" id="SM00739">
    <property type="entry name" value="KOW"/>
    <property type="match status" value="12"/>
</dbReference>
<evidence type="ECO:0000259" key="16">
    <source>
        <dbReference type="SMART" id="SM01104"/>
    </source>
</evidence>
<dbReference type="Pfam" id="PF03439">
    <property type="entry name" value="Spt5-NGN"/>
    <property type="match status" value="2"/>
</dbReference>
<dbReference type="Pfam" id="PF23042">
    <property type="entry name" value="KOW1_SPT5"/>
    <property type="match status" value="2"/>
</dbReference>
<feature type="region of interest" description="Disordered" evidence="13">
    <location>
        <begin position="740"/>
        <end position="780"/>
    </location>
</feature>
<keyword evidence="18" id="KW-1185">Reference proteome</keyword>
<dbReference type="Pfam" id="PF23287">
    <property type="entry name" value="KOW7_SPT5"/>
    <property type="match status" value="2"/>
</dbReference>
<dbReference type="CDD" id="cd06083">
    <property type="entry name" value="KOW_Spt5_3"/>
    <property type="match status" value="2"/>
</dbReference>
<dbReference type="CDD" id="cd06086">
    <property type="entry name" value="KOW_Spt5_6"/>
    <property type="match status" value="2"/>
</dbReference>
<dbReference type="FunFam" id="2.30.30.30:FF:000017">
    <property type="entry name" value="Transcription elongation factor SPT5"/>
    <property type="match status" value="1"/>
</dbReference>
<feature type="region of interest" description="Disordered" evidence="13">
    <location>
        <begin position="1451"/>
        <end position="1470"/>
    </location>
</feature>
<dbReference type="FunFam" id="3.30.70.940:FF:000003">
    <property type="entry name" value="Transcription elongation factor SPT5"/>
    <property type="match status" value="2"/>
</dbReference>
<evidence type="ECO:0000259" key="15">
    <source>
        <dbReference type="SMART" id="SM00739"/>
    </source>
</evidence>
<feature type="domain" description="KOW" evidence="15">
    <location>
        <begin position="1525"/>
        <end position="1552"/>
    </location>
</feature>
<evidence type="ECO:0000256" key="1">
    <source>
        <dbReference type="ARBA" id="ARBA00004123"/>
    </source>
</evidence>
<feature type="domain" description="KOW" evidence="15">
    <location>
        <begin position="1316"/>
        <end position="1343"/>
    </location>
</feature>
<evidence type="ECO:0000256" key="6">
    <source>
        <dbReference type="ARBA" id="ARBA00022553"/>
    </source>
</evidence>
<dbReference type="GO" id="GO:0003729">
    <property type="term" value="F:mRNA binding"/>
    <property type="evidence" value="ECO:0007669"/>
    <property type="project" value="TreeGrafter"/>
</dbReference>
<dbReference type="GO" id="GO:0006368">
    <property type="term" value="P:transcription elongation by RNA polymerase II"/>
    <property type="evidence" value="ECO:0007669"/>
    <property type="project" value="TreeGrafter"/>
</dbReference>
<dbReference type="InterPro" id="IPR041975">
    <property type="entry name" value="KOW_Spt5_2"/>
</dbReference>
<dbReference type="GO" id="GO:0032044">
    <property type="term" value="C:DSIF complex"/>
    <property type="evidence" value="ECO:0007669"/>
    <property type="project" value="TreeGrafter"/>
</dbReference>
<evidence type="ECO:0000256" key="9">
    <source>
        <dbReference type="ARBA" id="ARBA00023159"/>
    </source>
</evidence>
<feature type="compositionally biased region" description="Polar residues" evidence="13">
    <location>
        <begin position="767"/>
        <end position="779"/>
    </location>
</feature>
<feature type="region of interest" description="Disordered" evidence="13">
    <location>
        <begin position="648"/>
        <end position="674"/>
    </location>
</feature>
<feature type="compositionally biased region" description="Polar residues" evidence="13">
    <location>
        <begin position="1842"/>
        <end position="1854"/>
    </location>
</feature>
<feature type="domain" description="KOW" evidence="15">
    <location>
        <begin position="1755"/>
        <end position="1782"/>
    </location>
</feature>
<dbReference type="GO" id="GO:0003746">
    <property type="term" value="F:translation elongation factor activity"/>
    <property type="evidence" value="ECO:0007669"/>
    <property type="project" value="UniProtKB-KW"/>
</dbReference>
<dbReference type="InterPro" id="IPR024945">
    <property type="entry name" value="Spt5_C_dom"/>
</dbReference>
<dbReference type="Pfam" id="PF00467">
    <property type="entry name" value="KOW"/>
    <property type="match status" value="1"/>
</dbReference>
<keyword evidence="17" id="KW-0648">Protein biosynthesis</keyword>
<keyword evidence="7" id="KW-0677">Repeat</keyword>
<feature type="domain" description="KOW" evidence="15">
    <location>
        <begin position="1473"/>
        <end position="1500"/>
    </location>
</feature>
<feature type="region of interest" description="Disordered" evidence="13">
    <location>
        <begin position="1725"/>
        <end position="1753"/>
    </location>
</feature>
<dbReference type="Proteomes" id="UP000078542">
    <property type="component" value="Unassembled WGS sequence"/>
</dbReference>
<dbReference type="CDD" id="cd06082">
    <property type="entry name" value="KOW_Spt5_2"/>
    <property type="match status" value="2"/>
</dbReference>
<dbReference type="InterPro" id="IPR005100">
    <property type="entry name" value="NGN-domain"/>
</dbReference>
<dbReference type="CDD" id="cd06085">
    <property type="entry name" value="KOW_Spt5_5"/>
    <property type="match status" value="2"/>
</dbReference>
<evidence type="ECO:0000256" key="2">
    <source>
        <dbReference type="ARBA" id="ARBA00006956"/>
    </source>
</evidence>